<name>A0A2P2MUZ9_RHIMU</name>
<dbReference type="AlphaFoldDB" id="A0A2P2MUZ9"/>
<keyword evidence="1" id="KW-0418">Kinase</keyword>
<reference evidence="1" key="1">
    <citation type="submission" date="2018-02" db="EMBL/GenBank/DDBJ databases">
        <title>Rhizophora mucronata_Transcriptome.</title>
        <authorList>
            <person name="Meera S.P."/>
            <person name="Sreeshan A."/>
            <person name="Augustine A."/>
        </authorList>
    </citation>
    <scope>NUCLEOTIDE SEQUENCE</scope>
    <source>
        <tissue evidence="1">Leaf</tissue>
    </source>
</reference>
<protein>
    <submittedName>
        <fullName evidence="1">Fructose-6-phosphate 2-kinase/fructose-2 6-bisphosphatase</fullName>
    </submittedName>
</protein>
<dbReference type="GO" id="GO:0016301">
    <property type="term" value="F:kinase activity"/>
    <property type="evidence" value="ECO:0007669"/>
    <property type="project" value="UniProtKB-KW"/>
</dbReference>
<keyword evidence="1" id="KW-0808">Transferase</keyword>
<accession>A0A2P2MUZ9</accession>
<sequence length="40" mass="4420">MSGSIGALSMELISLLTFSEVTILRVWKHVMSFNVSHAAR</sequence>
<organism evidence="1">
    <name type="scientific">Rhizophora mucronata</name>
    <name type="common">Asiatic mangrove</name>
    <dbReference type="NCBI Taxonomy" id="61149"/>
    <lineage>
        <taxon>Eukaryota</taxon>
        <taxon>Viridiplantae</taxon>
        <taxon>Streptophyta</taxon>
        <taxon>Embryophyta</taxon>
        <taxon>Tracheophyta</taxon>
        <taxon>Spermatophyta</taxon>
        <taxon>Magnoliopsida</taxon>
        <taxon>eudicotyledons</taxon>
        <taxon>Gunneridae</taxon>
        <taxon>Pentapetalae</taxon>
        <taxon>rosids</taxon>
        <taxon>fabids</taxon>
        <taxon>Malpighiales</taxon>
        <taxon>Rhizophoraceae</taxon>
        <taxon>Rhizophora</taxon>
    </lineage>
</organism>
<dbReference type="EMBL" id="GGEC01053518">
    <property type="protein sequence ID" value="MBX34002.1"/>
    <property type="molecule type" value="Transcribed_RNA"/>
</dbReference>
<evidence type="ECO:0000313" key="1">
    <source>
        <dbReference type="EMBL" id="MBX34002.1"/>
    </source>
</evidence>
<dbReference type="EMBL" id="GGEC01053510">
    <property type="protein sequence ID" value="MBX33994.1"/>
    <property type="molecule type" value="Transcribed_RNA"/>
</dbReference>
<proteinExistence type="predicted"/>